<evidence type="ECO:0000256" key="1">
    <source>
        <dbReference type="SAM" id="MobiDB-lite"/>
    </source>
</evidence>
<dbReference type="PANTHER" id="PTHR12101:SF17">
    <property type="entry name" value="BLOOD VESSEL EPICARDIAL SUBSTANCE"/>
    <property type="match status" value="1"/>
</dbReference>
<evidence type="ECO:0000313" key="2">
    <source>
        <dbReference type="EMBL" id="RZC42457.1"/>
    </source>
</evidence>
<gene>
    <name evidence="2" type="ORF">BDFB_013490</name>
</gene>
<dbReference type="EMBL" id="QDEB01007934">
    <property type="protein sequence ID" value="RZC42457.1"/>
    <property type="molecule type" value="Genomic_DNA"/>
</dbReference>
<dbReference type="GO" id="GO:0042391">
    <property type="term" value="P:regulation of membrane potential"/>
    <property type="evidence" value="ECO:0007669"/>
    <property type="project" value="TreeGrafter"/>
</dbReference>
<organism evidence="2 3">
    <name type="scientific">Asbolus verrucosus</name>
    <name type="common">Desert ironclad beetle</name>
    <dbReference type="NCBI Taxonomy" id="1661398"/>
    <lineage>
        <taxon>Eukaryota</taxon>
        <taxon>Metazoa</taxon>
        <taxon>Ecdysozoa</taxon>
        <taxon>Arthropoda</taxon>
        <taxon>Hexapoda</taxon>
        <taxon>Insecta</taxon>
        <taxon>Pterygota</taxon>
        <taxon>Neoptera</taxon>
        <taxon>Endopterygota</taxon>
        <taxon>Coleoptera</taxon>
        <taxon>Polyphaga</taxon>
        <taxon>Cucujiformia</taxon>
        <taxon>Tenebrionidae</taxon>
        <taxon>Pimeliinae</taxon>
        <taxon>Asbolus</taxon>
    </lineage>
</organism>
<dbReference type="PANTHER" id="PTHR12101">
    <property type="entry name" value="POPEYE DOMAIN CONTAINING PROTEIN"/>
    <property type="match status" value="1"/>
</dbReference>
<sequence>LRVTCDDTHLHFINVHQFVDSPEWESNHEQSDDVFQVTITAEEDSVYLCWPRMKLERVLRHRPVLKVILDSIIGKDITQKLYALNEHLTGLSDERKRGRRDEMWAKAHNRSMSMDAVNTGTTGLVRSQAYRTANRKSSLNSNEKVGN</sequence>
<reference evidence="2 3" key="1">
    <citation type="submission" date="2017-03" db="EMBL/GenBank/DDBJ databases">
        <title>Genome of the blue death feigning beetle - Asbolus verrucosus.</title>
        <authorList>
            <person name="Rider S.D."/>
        </authorList>
    </citation>
    <scope>NUCLEOTIDE SEQUENCE [LARGE SCALE GENOMIC DNA]</scope>
    <source>
        <strain evidence="2">Butters</strain>
        <tissue evidence="2">Head and leg muscle</tissue>
    </source>
</reference>
<feature type="region of interest" description="Disordered" evidence="1">
    <location>
        <begin position="124"/>
        <end position="147"/>
    </location>
</feature>
<accession>A0A482WC94</accession>
<feature type="non-terminal residue" evidence="2">
    <location>
        <position position="1"/>
    </location>
</feature>
<keyword evidence="3" id="KW-1185">Reference proteome</keyword>
<dbReference type="OrthoDB" id="425611at2759"/>
<comment type="caution">
    <text evidence="2">The sequence shown here is derived from an EMBL/GenBank/DDBJ whole genome shotgun (WGS) entry which is preliminary data.</text>
</comment>
<dbReference type="GO" id="GO:0051146">
    <property type="term" value="P:striated muscle cell differentiation"/>
    <property type="evidence" value="ECO:0007669"/>
    <property type="project" value="TreeGrafter"/>
</dbReference>
<proteinExistence type="predicted"/>
<dbReference type="InterPro" id="IPR006916">
    <property type="entry name" value="POPDC1-3"/>
</dbReference>
<dbReference type="AlphaFoldDB" id="A0A482WC94"/>
<dbReference type="Proteomes" id="UP000292052">
    <property type="component" value="Unassembled WGS sequence"/>
</dbReference>
<dbReference type="GO" id="GO:0030552">
    <property type="term" value="F:cAMP binding"/>
    <property type="evidence" value="ECO:0007669"/>
    <property type="project" value="TreeGrafter"/>
</dbReference>
<dbReference type="GO" id="GO:0007507">
    <property type="term" value="P:heart development"/>
    <property type="evidence" value="ECO:0007669"/>
    <property type="project" value="TreeGrafter"/>
</dbReference>
<evidence type="ECO:0000313" key="3">
    <source>
        <dbReference type="Proteomes" id="UP000292052"/>
    </source>
</evidence>
<feature type="non-terminal residue" evidence="2">
    <location>
        <position position="147"/>
    </location>
</feature>
<name>A0A482WC94_ASBVE</name>
<dbReference type="STRING" id="1661398.A0A482WC94"/>
<dbReference type="GO" id="GO:0042383">
    <property type="term" value="C:sarcolemma"/>
    <property type="evidence" value="ECO:0007669"/>
    <property type="project" value="TreeGrafter"/>
</dbReference>
<protein>
    <submittedName>
        <fullName evidence="2">Popeye domain containing protein</fullName>
    </submittedName>
</protein>